<dbReference type="AlphaFoldDB" id="A0A368JLM5"/>
<dbReference type="Proteomes" id="UP000253383">
    <property type="component" value="Unassembled WGS sequence"/>
</dbReference>
<gene>
    <name evidence="1" type="ORF">DUE52_15620</name>
</gene>
<accession>A0A368JLM5</accession>
<evidence type="ECO:0000313" key="2">
    <source>
        <dbReference type="Proteomes" id="UP000253383"/>
    </source>
</evidence>
<evidence type="ECO:0000313" key="1">
    <source>
        <dbReference type="EMBL" id="RCR68547.1"/>
    </source>
</evidence>
<comment type="caution">
    <text evidence="1">The sequence shown here is derived from an EMBL/GenBank/DDBJ whole genome shotgun (WGS) entry which is preliminary data.</text>
</comment>
<proteinExistence type="predicted"/>
<sequence length="166" mass="18806">MPMKYLLILILVLLHFKAAGQSVKFTNQNSRKVVFNQPYMIEEIKEFFKATGKGVIRCNIRNENGNLIYILSNVGYLSELKKSPVSMYSIIEGNVILISSGIEPIIQTNSFFFNIVRPLVKHKIVDDLLPNGDPNPNAAPLVGFEPIYKTIFLKNGKIEKVENSYK</sequence>
<dbReference type="EMBL" id="QOWE01000012">
    <property type="protein sequence ID" value="RCR68547.1"/>
    <property type="molecule type" value="Genomic_DNA"/>
</dbReference>
<organism evidence="1 2">
    <name type="scientific">Larkinella punicea</name>
    <dbReference type="NCBI Taxonomy" id="2315727"/>
    <lineage>
        <taxon>Bacteria</taxon>
        <taxon>Pseudomonadati</taxon>
        <taxon>Bacteroidota</taxon>
        <taxon>Cytophagia</taxon>
        <taxon>Cytophagales</taxon>
        <taxon>Spirosomataceae</taxon>
        <taxon>Larkinella</taxon>
    </lineage>
</organism>
<keyword evidence="2" id="KW-1185">Reference proteome</keyword>
<name>A0A368JLM5_9BACT</name>
<reference evidence="1 2" key="1">
    <citation type="submission" date="2018-07" db="EMBL/GenBank/DDBJ databases">
        <title>Genome analysis of Larkinella rosea.</title>
        <authorList>
            <person name="Zhou Z."/>
            <person name="Wang G."/>
        </authorList>
    </citation>
    <scope>NUCLEOTIDE SEQUENCE [LARGE SCALE GENOMIC DNA]</scope>
    <source>
        <strain evidence="2">zzj9</strain>
    </source>
</reference>
<protein>
    <submittedName>
        <fullName evidence="1">Uncharacterized protein</fullName>
    </submittedName>
</protein>